<dbReference type="PANTHER" id="PTHR42648">
    <property type="entry name" value="TRANSPOSASE, PUTATIVE-RELATED"/>
    <property type="match status" value="1"/>
</dbReference>
<proteinExistence type="predicted"/>
<dbReference type="GO" id="GO:0003723">
    <property type="term" value="F:RNA binding"/>
    <property type="evidence" value="ECO:0007669"/>
    <property type="project" value="UniProtKB-KW"/>
</dbReference>
<dbReference type="AlphaFoldDB" id="A0A9Q3PSI5"/>
<evidence type="ECO:0000259" key="15">
    <source>
        <dbReference type="PROSITE" id="PS50994"/>
    </source>
</evidence>
<dbReference type="OrthoDB" id="3799035at2759"/>
<evidence type="ECO:0000256" key="2">
    <source>
        <dbReference type="ARBA" id="ARBA00022695"/>
    </source>
</evidence>
<evidence type="ECO:0000256" key="3">
    <source>
        <dbReference type="ARBA" id="ARBA00022722"/>
    </source>
</evidence>
<evidence type="ECO:0000256" key="9">
    <source>
        <dbReference type="ARBA" id="ARBA00022908"/>
    </source>
</evidence>
<evidence type="ECO:0000256" key="4">
    <source>
        <dbReference type="ARBA" id="ARBA00022723"/>
    </source>
</evidence>
<dbReference type="GO" id="GO:0032196">
    <property type="term" value="P:transposition"/>
    <property type="evidence" value="ECO:0007669"/>
    <property type="project" value="UniProtKB-KW"/>
</dbReference>
<dbReference type="Pfam" id="PF25597">
    <property type="entry name" value="SH3_retrovirus"/>
    <property type="match status" value="1"/>
</dbReference>
<evidence type="ECO:0000256" key="5">
    <source>
        <dbReference type="ARBA" id="ARBA00022759"/>
    </source>
</evidence>
<dbReference type="GO" id="GO:0016787">
    <property type="term" value="F:hydrolase activity"/>
    <property type="evidence" value="ECO:0007669"/>
    <property type="project" value="UniProtKB-KW"/>
</dbReference>
<keyword evidence="4" id="KW-0479">Metal-binding</keyword>
<evidence type="ECO:0000256" key="12">
    <source>
        <dbReference type="ARBA" id="ARBA00023172"/>
    </source>
</evidence>
<keyword evidence="9" id="KW-0229">DNA integration</keyword>
<dbReference type="Gene3D" id="3.30.420.10">
    <property type="entry name" value="Ribonuclease H-like superfamily/Ribonuclease H"/>
    <property type="match status" value="1"/>
</dbReference>
<dbReference type="GO" id="GO:0004519">
    <property type="term" value="F:endonuclease activity"/>
    <property type="evidence" value="ECO:0007669"/>
    <property type="project" value="UniProtKB-KW"/>
</dbReference>
<evidence type="ECO:0000313" key="17">
    <source>
        <dbReference type="Proteomes" id="UP000765509"/>
    </source>
</evidence>
<keyword evidence="2" id="KW-0548">Nucleotidyltransferase</keyword>
<evidence type="ECO:0000256" key="6">
    <source>
        <dbReference type="ARBA" id="ARBA00022801"/>
    </source>
</evidence>
<dbReference type="GO" id="GO:0006310">
    <property type="term" value="P:DNA recombination"/>
    <property type="evidence" value="ECO:0007669"/>
    <property type="project" value="UniProtKB-KW"/>
</dbReference>
<dbReference type="GO" id="GO:0003887">
    <property type="term" value="F:DNA-directed DNA polymerase activity"/>
    <property type="evidence" value="ECO:0007669"/>
    <property type="project" value="UniProtKB-KW"/>
</dbReference>
<keyword evidence="12" id="KW-0233">DNA recombination</keyword>
<keyword evidence="3" id="KW-0540">Nuclease</keyword>
<dbReference type="Proteomes" id="UP000765509">
    <property type="component" value="Unassembled WGS sequence"/>
</dbReference>
<evidence type="ECO:0000256" key="14">
    <source>
        <dbReference type="ARBA" id="ARBA00049244"/>
    </source>
</evidence>
<feature type="domain" description="Integrase catalytic" evidence="15">
    <location>
        <begin position="1"/>
        <end position="87"/>
    </location>
</feature>
<dbReference type="PANTHER" id="PTHR42648:SF11">
    <property type="entry name" value="TRANSPOSON TY4-P GAG-POL POLYPROTEIN"/>
    <property type="match status" value="1"/>
</dbReference>
<evidence type="ECO:0000256" key="1">
    <source>
        <dbReference type="ARBA" id="ARBA00022578"/>
    </source>
</evidence>
<keyword evidence="10" id="KW-0695">RNA-directed DNA polymerase</keyword>
<dbReference type="GO" id="GO:0003964">
    <property type="term" value="F:RNA-directed DNA polymerase activity"/>
    <property type="evidence" value="ECO:0007669"/>
    <property type="project" value="UniProtKB-KW"/>
</dbReference>
<evidence type="ECO:0000313" key="16">
    <source>
        <dbReference type="EMBL" id="MBW0571730.1"/>
    </source>
</evidence>
<organism evidence="16 17">
    <name type="scientific">Austropuccinia psidii MF-1</name>
    <dbReference type="NCBI Taxonomy" id="1389203"/>
    <lineage>
        <taxon>Eukaryota</taxon>
        <taxon>Fungi</taxon>
        <taxon>Dikarya</taxon>
        <taxon>Basidiomycota</taxon>
        <taxon>Pucciniomycotina</taxon>
        <taxon>Pucciniomycetes</taxon>
        <taxon>Pucciniales</taxon>
        <taxon>Sphaerophragmiaceae</taxon>
        <taxon>Austropuccinia</taxon>
    </lineage>
</organism>
<comment type="catalytic activity">
    <reaction evidence="14">
        <text>DNA(n) + a 2'-deoxyribonucleoside 5'-triphosphate = DNA(n+1) + diphosphate</text>
        <dbReference type="Rhea" id="RHEA:22508"/>
        <dbReference type="Rhea" id="RHEA-COMP:17339"/>
        <dbReference type="Rhea" id="RHEA-COMP:17340"/>
        <dbReference type="ChEBI" id="CHEBI:33019"/>
        <dbReference type="ChEBI" id="CHEBI:61560"/>
        <dbReference type="ChEBI" id="CHEBI:173112"/>
        <dbReference type="EC" id="2.7.7.7"/>
    </reaction>
</comment>
<keyword evidence="11" id="KW-0239">DNA-directed DNA polymerase</keyword>
<dbReference type="InterPro" id="IPR057670">
    <property type="entry name" value="SH3_retrovirus"/>
</dbReference>
<evidence type="ECO:0000256" key="7">
    <source>
        <dbReference type="ARBA" id="ARBA00022842"/>
    </source>
</evidence>
<keyword evidence="6" id="KW-0378">Hydrolase</keyword>
<dbReference type="GO" id="GO:0046872">
    <property type="term" value="F:metal ion binding"/>
    <property type="evidence" value="ECO:0007669"/>
    <property type="project" value="UniProtKB-KW"/>
</dbReference>
<evidence type="ECO:0000256" key="13">
    <source>
        <dbReference type="ARBA" id="ARBA00048173"/>
    </source>
</evidence>
<dbReference type="InterPro" id="IPR012337">
    <property type="entry name" value="RNaseH-like_sf"/>
</dbReference>
<keyword evidence="11" id="KW-0808">Transferase</keyword>
<dbReference type="InterPro" id="IPR039537">
    <property type="entry name" value="Retrotran_Ty1/copia-like"/>
</dbReference>
<keyword evidence="17" id="KW-1185">Reference proteome</keyword>
<reference evidence="16" key="1">
    <citation type="submission" date="2021-03" db="EMBL/GenBank/DDBJ databases">
        <title>Draft genome sequence of rust myrtle Austropuccinia psidii MF-1, a brazilian biotype.</title>
        <authorList>
            <person name="Quecine M.C."/>
            <person name="Pachon D.M.R."/>
            <person name="Bonatelli M.L."/>
            <person name="Correr F.H."/>
            <person name="Franceschini L.M."/>
            <person name="Leite T.F."/>
            <person name="Margarido G.R.A."/>
            <person name="Almeida C.A."/>
            <person name="Ferrarezi J.A."/>
            <person name="Labate C.A."/>
        </authorList>
    </citation>
    <scope>NUCLEOTIDE SEQUENCE</scope>
    <source>
        <strain evidence="16">MF-1</strain>
    </source>
</reference>
<dbReference type="SUPFAM" id="SSF53098">
    <property type="entry name" value="Ribonuclease H-like"/>
    <property type="match status" value="1"/>
</dbReference>
<dbReference type="InterPro" id="IPR001584">
    <property type="entry name" value="Integrase_cat-core"/>
</dbReference>
<sequence>MNRQFSQLSKSQGLIHVFAPCKTPQRNGFAERNNHTIPEKACCLLNASNLPKHYCTEAINTSTFLCNIITTASRHNLSPHVLWRGCPAQIKHLKKFGCWAISIIPNHHREWKLSPAAEEGIFLGYENNNTAYCILWSRDRKVIVTKHVTFHGLIFPSLDHSLQPLEPLLIL</sequence>
<dbReference type="GO" id="GO:0015074">
    <property type="term" value="P:DNA integration"/>
    <property type="evidence" value="ECO:0007669"/>
    <property type="project" value="UniProtKB-KW"/>
</dbReference>
<dbReference type="GO" id="GO:0005634">
    <property type="term" value="C:nucleus"/>
    <property type="evidence" value="ECO:0007669"/>
    <property type="project" value="UniProtKB-ARBA"/>
</dbReference>
<name>A0A9Q3PSI5_9BASI</name>
<keyword evidence="1" id="KW-0815">Transposition</keyword>
<dbReference type="InterPro" id="IPR036397">
    <property type="entry name" value="RNaseH_sf"/>
</dbReference>
<evidence type="ECO:0000256" key="11">
    <source>
        <dbReference type="ARBA" id="ARBA00022932"/>
    </source>
</evidence>
<protein>
    <recommendedName>
        <fullName evidence="15">Integrase catalytic domain-containing protein</fullName>
    </recommendedName>
</protein>
<accession>A0A9Q3PSI5</accession>
<dbReference type="EMBL" id="AVOT02088720">
    <property type="protein sequence ID" value="MBW0571730.1"/>
    <property type="molecule type" value="Genomic_DNA"/>
</dbReference>
<keyword evidence="5" id="KW-0255">Endonuclease</keyword>
<evidence type="ECO:0000256" key="8">
    <source>
        <dbReference type="ARBA" id="ARBA00022884"/>
    </source>
</evidence>
<keyword evidence="7" id="KW-0460">Magnesium</keyword>
<keyword evidence="8" id="KW-0694">RNA-binding</keyword>
<comment type="catalytic activity">
    <reaction evidence="13">
        <text>DNA(n) + a 2'-deoxyribonucleoside 5'-triphosphate = DNA(n+1) + diphosphate</text>
        <dbReference type="Rhea" id="RHEA:22508"/>
        <dbReference type="Rhea" id="RHEA-COMP:17339"/>
        <dbReference type="Rhea" id="RHEA-COMP:17340"/>
        <dbReference type="ChEBI" id="CHEBI:33019"/>
        <dbReference type="ChEBI" id="CHEBI:61560"/>
        <dbReference type="ChEBI" id="CHEBI:173112"/>
        <dbReference type="EC" id="2.7.7.49"/>
    </reaction>
</comment>
<comment type="caution">
    <text evidence="16">The sequence shown here is derived from an EMBL/GenBank/DDBJ whole genome shotgun (WGS) entry which is preliminary data.</text>
</comment>
<gene>
    <name evidence="16" type="ORF">O181_111445</name>
</gene>
<dbReference type="PROSITE" id="PS50994">
    <property type="entry name" value="INTEGRASE"/>
    <property type="match status" value="1"/>
</dbReference>
<evidence type="ECO:0000256" key="10">
    <source>
        <dbReference type="ARBA" id="ARBA00022918"/>
    </source>
</evidence>